<reference evidence="6 7" key="1">
    <citation type="journal article" date="2015" name="MBio">
        <title>Genome-Resolved Metagenomic Analysis Reveals Roles for Candidate Phyla and Other Microbial Community Members in Biogeochemical Transformations in Oil Reservoirs.</title>
        <authorList>
            <person name="Hu P."/>
            <person name="Tom L."/>
            <person name="Singh A."/>
            <person name="Thomas B.C."/>
            <person name="Baker B.J."/>
            <person name="Piceno Y.M."/>
            <person name="Andersen G.L."/>
            <person name="Banfield J.F."/>
        </authorList>
    </citation>
    <scope>NUCLEOTIDE SEQUENCE [LARGE SCALE GENOMIC DNA]</scope>
    <source>
        <strain evidence="6">57_489</strain>
    </source>
</reference>
<gene>
    <name evidence="6" type="ORF">XD72_2035</name>
</gene>
<dbReference type="SUPFAM" id="SSF52540">
    <property type="entry name" value="P-loop containing nucleoside triphosphate hydrolases"/>
    <property type="match status" value="1"/>
</dbReference>
<keyword evidence="4 6" id="KW-0067">ATP-binding</keyword>
<dbReference type="PANTHER" id="PTHR43776:SF7">
    <property type="entry name" value="D,D-DIPEPTIDE TRANSPORT ATP-BINDING PROTEIN DDPF-RELATED"/>
    <property type="match status" value="1"/>
</dbReference>
<organism evidence="6 7">
    <name type="scientific">Methanothrix harundinacea</name>
    <dbReference type="NCBI Taxonomy" id="301375"/>
    <lineage>
        <taxon>Archaea</taxon>
        <taxon>Methanobacteriati</taxon>
        <taxon>Methanobacteriota</taxon>
        <taxon>Stenosarchaea group</taxon>
        <taxon>Methanomicrobia</taxon>
        <taxon>Methanotrichales</taxon>
        <taxon>Methanotrichaceae</taxon>
        <taxon>Methanothrix</taxon>
    </lineage>
</organism>
<evidence type="ECO:0000256" key="2">
    <source>
        <dbReference type="ARBA" id="ARBA00022448"/>
    </source>
</evidence>
<evidence type="ECO:0000259" key="5">
    <source>
        <dbReference type="PROSITE" id="PS50893"/>
    </source>
</evidence>
<name>A0A101FSC7_9EURY</name>
<accession>A0A101FSC7</accession>
<dbReference type="AlphaFoldDB" id="A0A101FSC7"/>
<proteinExistence type="inferred from homology"/>
<dbReference type="EMBL" id="LGFT01000063">
    <property type="protein sequence ID" value="KUK43582.1"/>
    <property type="molecule type" value="Genomic_DNA"/>
</dbReference>
<feature type="domain" description="ABC transporter" evidence="5">
    <location>
        <begin position="2"/>
        <end position="248"/>
    </location>
</feature>
<dbReference type="Pfam" id="PF00005">
    <property type="entry name" value="ABC_tran"/>
    <property type="match status" value="1"/>
</dbReference>
<dbReference type="Proteomes" id="UP000057043">
    <property type="component" value="Unassembled WGS sequence"/>
</dbReference>
<comment type="similarity">
    <text evidence="1">Belongs to the ABC transporter superfamily.</text>
</comment>
<dbReference type="InterPro" id="IPR003593">
    <property type="entry name" value="AAA+_ATPase"/>
</dbReference>
<evidence type="ECO:0000313" key="7">
    <source>
        <dbReference type="Proteomes" id="UP000057043"/>
    </source>
</evidence>
<dbReference type="GO" id="GO:0016887">
    <property type="term" value="F:ATP hydrolysis activity"/>
    <property type="evidence" value="ECO:0007669"/>
    <property type="project" value="InterPro"/>
</dbReference>
<dbReference type="Gene3D" id="3.40.50.300">
    <property type="entry name" value="P-loop containing nucleotide triphosphate hydrolases"/>
    <property type="match status" value="1"/>
</dbReference>
<evidence type="ECO:0000256" key="3">
    <source>
        <dbReference type="ARBA" id="ARBA00022741"/>
    </source>
</evidence>
<evidence type="ECO:0000313" key="6">
    <source>
        <dbReference type="EMBL" id="KUK43582.1"/>
    </source>
</evidence>
<protein>
    <submittedName>
        <fullName evidence="6">Putative oligopeptide ABC transporter, ATP-binding protein</fullName>
    </submittedName>
</protein>
<dbReference type="GO" id="GO:0055085">
    <property type="term" value="P:transmembrane transport"/>
    <property type="evidence" value="ECO:0007669"/>
    <property type="project" value="UniProtKB-ARBA"/>
</dbReference>
<dbReference type="PATRIC" id="fig|301375.7.peg.241"/>
<evidence type="ECO:0000256" key="1">
    <source>
        <dbReference type="ARBA" id="ARBA00005417"/>
    </source>
</evidence>
<dbReference type="GO" id="GO:0005524">
    <property type="term" value="F:ATP binding"/>
    <property type="evidence" value="ECO:0007669"/>
    <property type="project" value="UniProtKB-KW"/>
</dbReference>
<comment type="caution">
    <text evidence="6">The sequence shown here is derived from an EMBL/GenBank/DDBJ whole genome shotgun (WGS) entry which is preliminary data.</text>
</comment>
<dbReference type="PANTHER" id="PTHR43776">
    <property type="entry name" value="TRANSPORT ATP-BINDING PROTEIN"/>
    <property type="match status" value="1"/>
</dbReference>
<dbReference type="InterPro" id="IPR050319">
    <property type="entry name" value="ABC_transp_ATP-bind"/>
</dbReference>
<sequence>MIEVEGLTRHFFSGRLGKERVEAVDEVSFNIKRGETLGLVGGSGCGKTTLGRLLLRLIEPTSGRIIFDGVDILHLKRREMRRLRPRMQMIFQDPDTSLNPRMASLESISEPLKLKGGLTRAEIEDEVSRLMEKVGLSPEHLGRRPHQLSGGQNQRVVLARVLASNPEFIVADEPLSALDVSVQAQIFGLLSEMKRDRNITFLFISHDLNIVRLMSDRVAVMDRGKIVEVGPTEEIFRHPLHPRTRELVSSASMDGQLTLMLKEGLISTVTRRPRPRMGGVCDDNPMDSKSSRLMINAGCR</sequence>
<keyword evidence="2" id="KW-0813">Transport</keyword>
<dbReference type="InterPro" id="IPR027417">
    <property type="entry name" value="P-loop_NTPase"/>
</dbReference>
<dbReference type="InterPro" id="IPR003439">
    <property type="entry name" value="ABC_transporter-like_ATP-bd"/>
</dbReference>
<keyword evidence="3" id="KW-0547">Nucleotide-binding</keyword>
<dbReference type="PROSITE" id="PS50893">
    <property type="entry name" value="ABC_TRANSPORTER_2"/>
    <property type="match status" value="1"/>
</dbReference>
<evidence type="ECO:0000256" key="4">
    <source>
        <dbReference type="ARBA" id="ARBA00022840"/>
    </source>
</evidence>
<dbReference type="CDD" id="cd03257">
    <property type="entry name" value="ABC_NikE_OppD_transporters"/>
    <property type="match status" value="1"/>
</dbReference>
<dbReference type="SMART" id="SM00382">
    <property type="entry name" value="AAA"/>
    <property type="match status" value="1"/>
</dbReference>